<protein>
    <submittedName>
        <fullName evidence="2">Uncharacterized protein</fullName>
    </submittedName>
</protein>
<comment type="caution">
    <text evidence="2">The sequence shown here is derived from an EMBL/GenBank/DDBJ whole genome shotgun (WGS) entry which is preliminary data.</text>
</comment>
<dbReference type="OrthoDB" id="1009at2759"/>
<reference evidence="2 3" key="1">
    <citation type="journal article" date="2020" name="ISME J.">
        <title>Uncovering the hidden diversity of litter-decomposition mechanisms in mushroom-forming fungi.</title>
        <authorList>
            <person name="Floudas D."/>
            <person name="Bentzer J."/>
            <person name="Ahren D."/>
            <person name="Johansson T."/>
            <person name="Persson P."/>
            <person name="Tunlid A."/>
        </authorList>
    </citation>
    <scope>NUCLEOTIDE SEQUENCE [LARGE SCALE GENOMIC DNA]</scope>
    <source>
        <strain evidence="2 3">CBS 291.85</strain>
    </source>
</reference>
<sequence>MASVLLRSAARSSRSTASSSSPSLSRAFVSQRSSTRMLSTTPAVLAEVPTPQDTAQTRGAKNVFDYHTVEDLQGMHASQILAETGTRADAKMRHFTGMWGPFLFDE</sequence>
<evidence type="ECO:0000313" key="2">
    <source>
        <dbReference type="EMBL" id="KAF5361258.1"/>
    </source>
</evidence>
<organism evidence="2 3">
    <name type="scientific">Tetrapyrgos nigripes</name>
    <dbReference type="NCBI Taxonomy" id="182062"/>
    <lineage>
        <taxon>Eukaryota</taxon>
        <taxon>Fungi</taxon>
        <taxon>Dikarya</taxon>
        <taxon>Basidiomycota</taxon>
        <taxon>Agaricomycotina</taxon>
        <taxon>Agaricomycetes</taxon>
        <taxon>Agaricomycetidae</taxon>
        <taxon>Agaricales</taxon>
        <taxon>Marasmiineae</taxon>
        <taxon>Marasmiaceae</taxon>
        <taxon>Tetrapyrgos</taxon>
    </lineage>
</organism>
<dbReference type="AlphaFoldDB" id="A0A8H5GAB3"/>
<dbReference type="EMBL" id="JAACJM010000041">
    <property type="protein sequence ID" value="KAF5361258.1"/>
    <property type="molecule type" value="Genomic_DNA"/>
</dbReference>
<feature type="region of interest" description="Disordered" evidence="1">
    <location>
        <begin position="1"/>
        <end position="42"/>
    </location>
</feature>
<evidence type="ECO:0000313" key="3">
    <source>
        <dbReference type="Proteomes" id="UP000559256"/>
    </source>
</evidence>
<keyword evidence="3" id="KW-1185">Reference proteome</keyword>
<gene>
    <name evidence="2" type="ORF">D9758_010303</name>
</gene>
<proteinExistence type="predicted"/>
<feature type="compositionally biased region" description="Low complexity" evidence="1">
    <location>
        <begin position="1"/>
        <end position="27"/>
    </location>
</feature>
<dbReference type="Proteomes" id="UP000559256">
    <property type="component" value="Unassembled WGS sequence"/>
</dbReference>
<accession>A0A8H5GAB3</accession>
<feature type="compositionally biased region" description="Polar residues" evidence="1">
    <location>
        <begin position="28"/>
        <end position="42"/>
    </location>
</feature>
<evidence type="ECO:0000256" key="1">
    <source>
        <dbReference type="SAM" id="MobiDB-lite"/>
    </source>
</evidence>
<name>A0A8H5GAB3_9AGAR</name>